<dbReference type="PROSITE" id="PS50297">
    <property type="entry name" value="ANK_REP_REGION"/>
    <property type="match status" value="2"/>
</dbReference>
<keyword evidence="6" id="KW-1185">Reference proteome</keyword>
<dbReference type="AlphaFoldDB" id="A0A9P8LGD5"/>
<feature type="compositionally biased region" description="Polar residues" evidence="4">
    <location>
        <begin position="1026"/>
        <end position="1036"/>
    </location>
</feature>
<evidence type="ECO:0000256" key="3">
    <source>
        <dbReference type="PROSITE-ProRule" id="PRU00023"/>
    </source>
</evidence>
<evidence type="ECO:0000256" key="2">
    <source>
        <dbReference type="ARBA" id="ARBA00023043"/>
    </source>
</evidence>
<accession>A0A9P8LGD5</accession>
<evidence type="ECO:0000256" key="4">
    <source>
        <dbReference type="SAM" id="MobiDB-lite"/>
    </source>
</evidence>
<dbReference type="SUPFAM" id="SSF48403">
    <property type="entry name" value="Ankyrin repeat"/>
    <property type="match status" value="2"/>
</dbReference>
<dbReference type="SMART" id="SM00248">
    <property type="entry name" value="ANK"/>
    <property type="match status" value="8"/>
</dbReference>
<name>A0A9P8LGD5_9PEZI</name>
<feature type="repeat" description="ANK" evidence="3">
    <location>
        <begin position="555"/>
        <end position="587"/>
    </location>
</feature>
<gene>
    <name evidence="5" type="ORF">GP486_001781</name>
</gene>
<reference evidence="5" key="1">
    <citation type="submission" date="2021-03" db="EMBL/GenBank/DDBJ databases">
        <title>Comparative genomics and phylogenomic investigation of the class Geoglossomycetes provide insights into ecological specialization and systematics.</title>
        <authorList>
            <person name="Melie T."/>
            <person name="Pirro S."/>
            <person name="Miller A.N."/>
            <person name="Quandt A."/>
        </authorList>
    </citation>
    <scope>NUCLEOTIDE SEQUENCE</scope>
    <source>
        <strain evidence="5">CAQ_001_2017</strain>
    </source>
</reference>
<sequence>MASRVPDRVKVQILSDAKRLAIKEDDGISPNAALQVALALGNGFGGDQDLSKTFYWAQRSADSGCFAAKLLLLLLSHQSLATSGCSLADSSGLNSVFKEQTLNSLQPNTGNLFGPLQTSGRDNPQNLNSNSSLPDEQSKTDLCKSLDHHTTENLPTTDHNSLLLACQLGDLDNLVQLASEGADIQSPSSNGCVPLHYLFMFDQSEFVLNAVLGSLLPSDSTAKQSILERRTLKPYILSTQLPFQLVGTPLSFAAATGARTAVKVLLRAGADPLQGYRSQSKSPAENLSAIEIAISFHHADIFTLLWRSCTGNSSRSQLLSELIFTGTMNLIGSLPAQSLLEKQITHGSLRKNAQTATTVALITELWGWIAEMKRHNQVSSQDSIEEDYQRLGATNVDTNRRSIFARIFSRGLEIALALHDTEVANALITDGLKAIGVTLFELLDTAERQRLVDITLAVACPRKLNMKRSNQFIEFARCIGSDLEPPPDFQALICAIRHHNEALFANLLIAAHHLHDYDQDGRNALWHMVDSEFSSFVPLSALLSRGVDPNHGDRVGQTPLHLAALKGSPSDVRHLLEAGADVRKMDSVNSSILHNAVQSGNKTVIATLIVHLRSSDTAKEIVNCTNARGLSPLHLAILGRNSAIVRDILENGAATNAKDEKGRSPLHYLYGAGYSDVDFIVAVTGWLLCRRADPYLEDEDGTPPIHLISSMKDGDSIFKILDIFQHHSVNLDSPARDGSSLLHKAAALGNSALTSELLRRRVNMDALDETLSTPLIVCVRNRAAAVTDPMERKEVERTVQSLLAANADLGPRDRFGYTAFDYAITNSQAVGSDFASFTLNIEILKILLDSEYCTLANQSRYSSTIDFAWTLAVNREQWRAVREIMHRVTADMGSLRWPVGARLLAFAIEHSDMYLLQLFTGNPHFTLDDYRIISGREKPYQFPSDRSSRWTYFHHEEWEMKLITPEQVHGKGRIFTRNRTGHLQDIFIFVAKNHDLYKMGLFGRREYYWPIIDELVYEYKRQGQSSPAVETVNSQRPDGRGVASGSRIVTYRET</sequence>
<dbReference type="PROSITE" id="PS50088">
    <property type="entry name" value="ANK_REPEAT"/>
    <property type="match status" value="3"/>
</dbReference>
<organism evidence="5 6">
    <name type="scientific">Trichoglossum hirsutum</name>
    <dbReference type="NCBI Taxonomy" id="265104"/>
    <lineage>
        <taxon>Eukaryota</taxon>
        <taxon>Fungi</taxon>
        <taxon>Dikarya</taxon>
        <taxon>Ascomycota</taxon>
        <taxon>Pezizomycotina</taxon>
        <taxon>Geoglossomycetes</taxon>
        <taxon>Geoglossales</taxon>
        <taxon>Geoglossaceae</taxon>
        <taxon>Trichoglossum</taxon>
    </lineage>
</organism>
<feature type="region of interest" description="Disordered" evidence="4">
    <location>
        <begin position="1026"/>
        <end position="1045"/>
    </location>
</feature>
<protein>
    <recommendedName>
        <fullName evidence="7">Ankyrin repeat protein</fullName>
    </recommendedName>
</protein>
<dbReference type="Pfam" id="PF12796">
    <property type="entry name" value="Ank_2"/>
    <property type="match status" value="2"/>
</dbReference>
<feature type="repeat" description="ANK" evidence="3">
    <location>
        <begin position="628"/>
        <end position="660"/>
    </location>
</feature>
<evidence type="ECO:0000313" key="5">
    <source>
        <dbReference type="EMBL" id="KAH0564833.1"/>
    </source>
</evidence>
<dbReference type="Proteomes" id="UP000750711">
    <property type="component" value="Unassembled WGS sequence"/>
</dbReference>
<dbReference type="InterPro" id="IPR002110">
    <property type="entry name" value="Ankyrin_rpt"/>
</dbReference>
<keyword evidence="2 3" id="KW-0040">ANK repeat</keyword>
<dbReference type="Gene3D" id="1.25.40.20">
    <property type="entry name" value="Ankyrin repeat-containing domain"/>
    <property type="match status" value="3"/>
</dbReference>
<proteinExistence type="predicted"/>
<dbReference type="PANTHER" id="PTHR24198:SF165">
    <property type="entry name" value="ANKYRIN REPEAT-CONTAINING PROTEIN-RELATED"/>
    <property type="match status" value="1"/>
</dbReference>
<feature type="region of interest" description="Disordered" evidence="4">
    <location>
        <begin position="106"/>
        <end position="139"/>
    </location>
</feature>
<dbReference type="PANTHER" id="PTHR24198">
    <property type="entry name" value="ANKYRIN REPEAT AND PROTEIN KINASE DOMAIN-CONTAINING PROTEIN"/>
    <property type="match status" value="1"/>
</dbReference>
<evidence type="ECO:0000313" key="6">
    <source>
        <dbReference type="Proteomes" id="UP000750711"/>
    </source>
</evidence>
<evidence type="ECO:0000256" key="1">
    <source>
        <dbReference type="ARBA" id="ARBA00022737"/>
    </source>
</evidence>
<feature type="repeat" description="ANK" evidence="3">
    <location>
        <begin position="737"/>
        <end position="769"/>
    </location>
</feature>
<evidence type="ECO:0008006" key="7">
    <source>
        <dbReference type="Google" id="ProtNLM"/>
    </source>
</evidence>
<keyword evidence="1" id="KW-0677">Repeat</keyword>
<feature type="compositionally biased region" description="Polar residues" evidence="4">
    <location>
        <begin position="106"/>
        <end position="125"/>
    </location>
</feature>
<dbReference type="EMBL" id="JAGHQM010000172">
    <property type="protein sequence ID" value="KAH0564833.1"/>
    <property type="molecule type" value="Genomic_DNA"/>
</dbReference>
<comment type="caution">
    <text evidence="5">The sequence shown here is derived from an EMBL/GenBank/DDBJ whole genome shotgun (WGS) entry which is preliminary data.</text>
</comment>
<dbReference type="InterPro" id="IPR036770">
    <property type="entry name" value="Ankyrin_rpt-contain_sf"/>
</dbReference>